<dbReference type="Proteomes" id="UP000664385">
    <property type="component" value="Unassembled WGS sequence"/>
</dbReference>
<accession>A0A939IUR9</accession>
<evidence type="ECO:0000256" key="9">
    <source>
        <dbReference type="SAM" id="MobiDB-lite"/>
    </source>
</evidence>
<evidence type="ECO:0000256" key="10">
    <source>
        <dbReference type="SAM" id="Phobius"/>
    </source>
</evidence>
<dbReference type="Gene3D" id="3.40.50.300">
    <property type="entry name" value="P-loop containing nucleotide triphosphate hydrolases"/>
    <property type="match status" value="1"/>
</dbReference>
<keyword evidence="7 10" id="KW-1133">Transmembrane helix</keyword>
<name>A0A939IUR9_9MICO</name>
<dbReference type="InterPro" id="IPR005702">
    <property type="entry name" value="Wzc-like_C"/>
</dbReference>
<feature type="compositionally biased region" description="Acidic residues" evidence="9">
    <location>
        <begin position="513"/>
        <end position="524"/>
    </location>
</feature>
<keyword evidence="3" id="KW-1003">Cell membrane</keyword>
<dbReference type="GO" id="GO:0004715">
    <property type="term" value="F:non-membrane spanning protein tyrosine kinase activity"/>
    <property type="evidence" value="ECO:0007669"/>
    <property type="project" value="UniProtKB-EC"/>
</dbReference>
<protein>
    <submittedName>
        <fullName evidence="12">Polysaccharide biosynthesis tyrosine autokinase</fullName>
        <ecNumber evidence="12">2.7.10.2</ecNumber>
    </submittedName>
</protein>
<dbReference type="InterPro" id="IPR027417">
    <property type="entry name" value="P-loop_NTPase"/>
</dbReference>
<dbReference type="EC" id="2.7.10.2" evidence="12"/>
<evidence type="ECO:0000313" key="12">
    <source>
        <dbReference type="EMBL" id="MBN8205314.1"/>
    </source>
</evidence>
<dbReference type="AlphaFoldDB" id="A0A939IUR9"/>
<feature type="region of interest" description="Disordered" evidence="9">
    <location>
        <begin position="458"/>
        <end position="546"/>
    </location>
</feature>
<evidence type="ECO:0000313" key="13">
    <source>
        <dbReference type="Proteomes" id="UP000664385"/>
    </source>
</evidence>
<dbReference type="PANTHER" id="PTHR32309">
    <property type="entry name" value="TYROSINE-PROTEIN KINASE"/>
    <property type="match status" value="1"/>
</dbReference>
<comment type="subcellular location">
    <subcellularLocation>
        <location evidence="1">Cell membrane</location>
        <topology evidence="1">Multi-pass membrane protein</topology>
    </subcellularLocation>
</comment>
<feature type="transmembrane region" description="Helical" evidence="10">
    <location>
        <begin position="178"/>
        <end position="197"/>
    </location>
</feature>
<dbReference type="Pfam" id="PF10609">
    <property type="entry name" value="ParA"/>
    <property type="match status" value="1"/>
</dbReference>
<evidence type="ECO:0000256" key="4">
    <source>
        <dbReference type="ARBA" id="ARBA00022692"/>
    </source>
</evidence>
<evidence type="ECO:0000256" key="8">
    <source>
        <dbReference type="ARBA" id="ARBA00023136"/>
    </source>
</evidence>
<comment type="caution">
    <text evidence="12">The sequence shown here is derived from an EMBL/GenBank/DDBJ whole genome shotgun (WGS) entry which is preliminary data.</text>
</comment>
<dbReference type="GO" id="GO:0005524">
    <property type="term" value="F:ATP binding"/>
    <property type="evidence" value="ECO:0007669"/>
    <property type="project" value="UniProtKB-KW"/>
</dbReference>
<dbReference type="RefSeq" id="WP_179411656.1">
    <property type="nucleotide sequence ID" value="NZ_JAEKJQ010000001.1"/>
</dbReference>
<feature type="compositionally biased region" description="Low complexity" evidence="9">
    <location>
        <begin position="468"/>
        <end position="480"/>
    </location>
</feature>
<feature type="domain" description="Polysaccharide chain length determinant N-terminal" evidence="11">
    <location>
        <begin position="2"/>
        <end position="54"/>
    </location>
</feature>
<sequence length="546" mass="57109">MELRDYANALKRHWLGIVLMTILGLAAGYGWAALQTPVYQADASGVVTVATDPDPEMQLIPGANDSIAKSRVPTFVEMATWRNVAEKAADALGLDVAPEQLVRRITVDNPEGTPIIKITAEGPTAEGARDLAEAWVVGLAATIDEREGVEELGSALITVELAESAALPSAPSFPDERMALVVGGVLGLGMGIAFALVRAVSDRRVRARDDVEARLGLAVVGTLPAAGEVQDGQRLLAGDQTGTKSSYAMREALRVLRTNLQFMNVDDPPRVIVVSSALPGEGKSTVSANLAATLAANGVPVVLVDGDLRRPTVAKTTGVPGTAGLTDVLAGRAKLVDVLQSSPHEPNLNVLVAGTIPPNPSEVLGSAKMKATLDELAEYATVIVDAPPLLAVTDGAVLAHQADGTLIVVSVGKTTYDLVEKAQDALTKVHGRLLGVVLNRAPLTGSESSVYTYEYASGSEHKKRGWPSKSSTSKQSSLSSVAQEDDEPLPEPAPVPKPSRPRPAKKSSASEPASEDAADAEDFDELLRGAAVEAPVRRKQRSSKNG</sequence>
<dbReference type="InterPro" id="IPR003856">
    <property type="entry name" value="LPS_length_determ_N"/>
</dbReference>
<dbReference type="EMBL" id="JAEMWU010000001">
    <property type="protein sequence ID" value="MBN8205314.1"/>
    <property type="molecule type" value="Genomic_DNA"/>
</dbReference>
<keyword evidence="5" id="KW-0547">Nucleotide-binding</keyword>
<dbReference type="CDD" id="cd05387">
    <property type="entry name" value="BY-kinase"/>
    <property type="match status" value="1"/>
</dbReference>
<keyword evidence="12" id="KW-0808">Transferase</keyword>
<dbReference type="PANTHER" id="PTHR32309:SF13">
    <property type="entry name" value="FERRIC ENTEROBACTIN TRANSPORT PROTEIN FEPE"/>
    <property type="match status" value="1"/>
</dbReference>
<dbReference type="InterPro" id="IPR050445">
    <property type="entry name" value="Bact_polysacc_biosynth/exp"/>
</dbReference>
<dbReference type="InterPro" id="IPR033756">
    <property type="entry name" value="YlxH/NBP35"/>
</dbReference>
<dbReference type="Pfam" id="PF02706">
    <property type="entry name" value="Wzz"/>
    <property type="match status" value="1"/>
</dbReference>
<dbReference type="GO" id="GO:0005886">
    <property type="term" value="C:plasma membrane"/>
    <property type="evidence" value="ECO:0007669"/>
    <property type="project" value="UniProtKB-SubCell"/>
</dbReference>
<keyword evidence="6" id="KW-0067">ATP-binding</keyword>
<evidence type="ECO:0000256" key="3">
    <source>
        <dbReference type="ARBA" id="ARBA00022475"/>
    </source>
</evidence>
<evidence type="ECO:0000256" key="7">
    <source>
        <dbReference type="ARBA" id="ARBA00022989"/>
    </source>
</evidence>
<comment type="similarity">
    <text evidence="2">Belongs to the CpsC/CapA family.</text>
</comment>
<dbReference type="NCBIfam" id="TIGR01007">
    <property type="entry name" value="eps_fam"/>
    <property type="match status" value="1"/>
</dbReference>
<proteinExistence type="inferred from homology"/>
<feature type="compositionally biased region" description="Basic residues" evidence="9">
    <location>
        <begin position="537"/>
        <end position="546"/>
    </location>
</feature>
<evidence type="ECO:0000256" key="2">
    <source>
        <dbReference type="ARBA" id="ARBA00006683"/>
    </source>
</evidence>
<keyword evidence="8 10" id="KW-0472">Membrane</keyword>
<feature type="transmembrane region" description="Helical" evidence="10">
    <location>
        <begin position="12"/>
        <end position="32"/>
    </location>
</feature>
<gene>
    <name evidence="12" type="ORF">JF543_05015</name>
</gene>
<keyword evidence="4 10" id="KW-0812">Transmembrane</keyword>
<evidence type="ECO:0000256" key="5">
    <source>
        <dbReference type="ARBA" id="ARBA00022741"/>
    </source>
</evidence>
<organism evidence="12 13">
    <name type="scientific">Microbacterium esteraromaticum</name>
    <dbReference type="NCBI Taxonomy" id="57043"/>
    <lineage>
        <taxon>Bacteria</taxon>
        <taxon>Bacillati</taxon>
        <taxon>Actinomycetota</taxon>
        <taxon>Actinomycetes</taxon>
        <taxon>Micrococcales</taxon>
        <taxon>Microbacteriaceae</taxon>
        <taxon>Microbacterium</taxon>
    </lineage>
</organism>
<dbReference type="SUPFAM" id="SSF52540">
    <property type="entry name" value="P-loop containing nucleoside triphosphate hydrolases"/>
    <property type="match status" value="1"/>
</dbReference>
<reference evidence="12" key="1">
    <citation type="submission" date="2020-12" db="EMBL/GenBank/DDBJ databases">
        <title>PHA producing bacteria isolated from mangrove.</title>
        <authorList>
            <person name="Zheng W."/>
            <person name="Yu S."/>
            <person name="Huang Y."/>
        </authorList>
    </citation>
    <scope>NUCLEOTIDE SEQUENCE</scope>
    <source>
        <strain evidence="12">GN8-5</strain>
    </source>
</reference>
<evidence type="ECO:0000259" key="11">
    <source>
        <dbReference type="Pfam" id="PF02706"/>
    </source>
</evidence>
<evidence type="ECO:0000256" key="1">
    <source>
        <dbReference type="ARBA" id="ARBA00004651"/>
    </source>
</evidence>
<evidence type="ECO:0000256" key="6">
    <source>
        <dbReference type="ARBA" id="ARBA00022840"/>
    </source>
</evidence>